<feature type="compositionally biased region" description="Basic and acidic residues" evidence="1">
    <location>
        <begin position="40"/>
        <end position="61"/>
    </location>
</feature>
<organism evidence="2 3">
    <name type="scientific">Saccharopolyspora halophila</name>
    <dbReference type="NCBI Taxonomy" id="405551"/>
    <lineage>
        <taxon>Bacteria</taxon>
        <taxon>Bacillati</taxon>
        <taxon>Actinomycetota</taxon>
        <taxon>Actinomycetes</taxon>
        <taxon>Pseudonocardiales</taxon>
        <taxon>Pseudonocardiaceae</taxon>
        <taxon>Saccharopolyspora</taxon>
    </lineage>
</organism>
<dbReference type="EMBL" id="BAAARA010000007">
    <property type="protein sequence ID" value="GAA2345682.1"/>
    <property type="molecule type" value="Genomic_DNA"/>
</dbReference>
<gene>
    <name evidence="2" type="ORF">GCM10009854_23190</name>
</gene>
<dbReference type="RefSeq" id="WP_344130013.1">
    <property type="nucleotide sequence ID" value="NZ_BAAARA010000007.1"/>
</dbReference>
<sequence>MRGELWQIARAGLFLLFVVVLAALGPLDAAVAGPVAGVATHEHKPDPKEQRDSEKLRDRLPKPAAPSRRHETRHANDRRPLPALVQREQDSSRLLRARLPSSGSEAYHEHIRLRHSPGMLQVVRH</sequence>
<accession>A0ABN3G7C3</accession>
<evidence type="ECO:0008006" key="4">
    <source>
        <dbReference type="Google" id="ProtNLM"/>
    </source>
</evidence>
<reference evidence="2 3" key="1">
    <citation type="journal article" date="2019" name="Int. J. Syst. Evol. Microbiol.">
        <title>The Global Catalogue of Microorganisms (GCM) 10K type strain sequencing project: providing services to taxonomists for standard genome sequencing and annotation.</title>
        <authorList>
            <consortium name="The Broad Institute Genomics Platform"/>
            <consortium name="The Broad Institute Genome Sequencing Center for Infectious Disease"/>
            <person name="Wu L."/>
            <person name="Ma J."/>
        </authorList>
    </citation>
    <scope>NUCLEOTIDE SEQUENCE [LARGE SCALE GENOMIC DNA]</scope>
    <source>
        <strain evidence="2 3">JCM 16221</strain>
    </source>
</reference>
<evidence type="ECO:0000313" key="3">
    <source>
        <dbReference type="Proteomes" id="UP001501218"/>
    </source>
</evidence>
<keyword evidence="3" id="KW-1185">Reference proteome</keyword>
<evidence type="ECO:0000313" key="2">
    <source>
        <dbReference type="EMBL" id="GAA2345682.1"/>
    </source>
</evidence>
<dbReference type="Proteomes" id="UP001501218">
    <property type="component" value="Unassembled WGS sequence"/>
</dbReference>
<protein>
    <recommendedName>
        <fullName evidence="4">Secreted protein</fullName>
    </recommendedName>
</protein>
<feature type="region of interest" description="Disordered" evidence="1">
    <location>
        <begin position="38"/>
        <end position="93"/>
    </location>
</feature>
<comment type="caution">
    <text evidence="2">The sequence shown here is derived from an EMBL/GenBank/DDBJ whole genome shotgun (WGS) entry which is preliminary data.</text>
</comment>
<name>A0ABN3G7C3_9PSEU</name>
<evidence type="ECO:0000256" key="1">
    <source>
        <dbReference type="SAM" id="MobiDB-lite"/>
    </source>
</evidence>
<proteinExistence type="predicted"/>